<evidence type="ECO:0000313" key="1">
    <source>
        <dbReference type="EMBL" id="KAI4462360.1"/>
    </source>
</evidence>
<organism evidence="1 2">
    <name type="scientific">Holotrichia oblita</name>
    <name type="common">Chafer beetle</name>
    <dbReference type="NCBI Taxonomy" id="644536"/>
    <lineage>
        <taxon>Eukaryota</taxon>
        <taxon>Metazoa</taxon>
        <taxon>Ecdysozoa</taxon>
        <taxon>Arthropoda</taxon>
        <taxon>Hexapoda</taxon>
        <taxon>Insecta</taxon>
        <taxon>Pterygota</taxon>
        <taxon>Neoptera</taxon>
        <taxon>Endopterygota</taxon>
        <taxon>Coleoptera</taxon>
        <taxon>Polyphaga</taxon>
        <taxon>Scarabaeiformia</taxon>
        <taxon>Scarabaeidae</taxon>
        <taxon>Melolonthinae</taxon>
        <taxon>Holotrichia</taxon>
    </lineage>
</organism>
<gene>
    <name evidence="1" type="ORF">MML48_4g00002714</name>
</gene>
<dbReference type="Proteomes" id="UP001056778">
    <property type="component" value="Chromosome 4"/>
</dbReference>
<sequence length="629" mass="69928">MRNKCLAAHLVTLSSKKKQPRYKSPLYKARCNWEKLGVSDTCYNKQKEDKSGPALVKCILESFPESSHILNKIVPDELDLIEAELINLSQERYNIVLTTGGTGLSPRDVTPEATRRVITKEATGISIGMITKSLQVTDMAMLSRAVCGYRGETLIVNLPGSAKGATECFNFIKSCLKHAVHLLTDKQDEIKKTHDEFSPVISGPSQVKVNQVAMRNRQSPYKMLEVEDALKLIYDNTKDWHQIETIKIEDSLNRILAENVYMPEPFPPFRASIKDGYAVRSADGAGVRDVQDVTAAGDDPRSNEVKPGSIVRISTGAAVPLGADAVVQVEDTELVVRDDQFKEVKIRIYVAPSLGQDIREIGSDIRAGELVLNKFYKIKASHIGVLALIGRSNINVFRRPSIGVVSTGNELRRHDEELRSGHIRDSNKLTLLNLLMEYGYMGRDCGIARDNPDSVKRTIAEAFEQNDFLITTGGVSMGEFDLIKEVLEKISELKPTTFATCTYKNNKKFIFGLPGNPVSANVTFLLFVLPAIKCLENQKPYELAQISVVMEEDVKLDPRPEYRRVRLERSTDNKDNIFTAYSTGNQISSRLNSFVGAYALAIMPSIATYGSKILKKGANVQAMVLDLNF</sequence>
<comment type="caution">
    <text evidence="1">The sequence shown here is derived from an EMBL/GenBank/DDBJ whole genome shotgun (WGS) entry which is preliminary data.</text>
</comment>
<keyword evidence="2" id="KW-1185">Reference proteome</keyword>
<name>A0ACB9T6B2_HOLOL</name>
<evidence type="ECO:0000313" key="2">
    <source>
        <dbReference type="Proteomes" id="UP001056778"/>
    </source>
</evidence>
<proteinExistence type="predicted"/>
<accession>A0ACB9T6B2</accession>
<reference evidence="1" key="1">
    <citation type="submission" date="2022-04" db="EMBL/GenBank/DDBJ databases">
        <title>Chromosome-scale genome assembly of Holotrichia oblita Faldermann.</title>
        <authorList>
            <person name="Rongchong L."/>
        </authorList>
    </citation>
    <scope>NUCLEOTIDE SEQUENCE</scope>
    <source>
        <strain evidence="1">81SQS9</strain>
    </source>
</reference>
<dbReference type="EMBL" id="CM043018">
    <property type="protein sequence ID" value="KAI4462360.1"/>
    <property type="molecule type" value="Genomic_DNA"/>
</dbReference>
<protein>
    <submittedName>
        <fullName evidence="1">Molybdopterin biosynthesis protein</fullName>
    </submittedName>
</protein>